<feature type="chain" id="PRO_5011965741" description="Sushi domain-containing protein" evidence="1">
    <location>
        <begin position="23"/>
        <end position="433"/>
    </location>
</feature>
<sequence length="433" mass="45705">MHLMLNQLLLTATLTTTRESAGLAIILRLWPTDSWLARENSNRTVVPPTYLLVLPDGMVNPLGTNAAFSKYYKNGSCDTGNAYAYTLRASKNCINKLGECQAFGRKFSNDSISELCVKDDFDFSNQFITDFAGRDYVLFQSFETDAKCTGSVSSYSALILDQVQNAYDGSAIRNLPVNACVTNGQGSWIMMLSKSSAPFTIPNAPVCKSGLTCIPPAQALPGAAGTCVPVSDVGGPCQQAILNAAVCKTGLVCIPPAVALPGAPGSCQVPTTVTATTSASAIPTFSCGAKNAYAFGTTTVKYGCSASYWNGTLTYQTRVCIAPGFDFAAEAAKRLVPTVGANYVLFQQFVNTDCSGAADKNFGIVFNQSLVNVYFDIPSFGGERKITNGGNGNVAMTTATGIALFEVGKCLNLNGFVFKFTLPQGAQISSTST</sequence>
<comment type="caution">
    <text evidence="2">The sequence shown here is derived from an EMBL/GenBank/DDBJ whole genome shotgun (WGS) entry which is preliminary data.</text>
</comment>
<evidence type="ECO:0008006" key="4">
    <source>
        <dbReference type="Google" id="ProtNLM"/>
    </source>
</evidence>
<gene>
    <name evidence="2" type="ORF">BCR33DRAFT_716570</name>
</gene>
<name>A0A1Y2CG47_9FUNG</name>
<dbReference type="EMBL" id="MCGO01000020">
    <property type="protein sequence ID" value="ORY45285.1"/>
    <property type="molecule type" value="Genomic_DNA"/>
</dbReference>
<feature type="signal peptide" evidence="1">
    <location>
        <begin position="1"/>
        <end position="22"/>
    </location>
</feature>
<reference evidence="2 3" key="1">
    <citation type="submission" date="2016-07" db="EMBL/GenBank/DDBJ databases">
        <title>Pervasive Adenine N6-methylation of Active Genes in Fungi.</title>
        <authorList>
            <consortium name="DOE Joint Genome Institute"/>
            <person name="Mondo S.J."/>
            <person name="Dannebaum R.O."/>
            <person name="Kuo R.C."/>
            <person name="Labutti K."/>
            <person name="Haridas S."/>
            <person name="Kuo A."/>
            <person name="Salamov A."/>
            <person name="Ahrendt S.R."/>
            <person name="Lipzen A."/>
            <person name="Sullivan W."/>
            <person name="Andreopoulos W.B."/>
            <person name="Clum A."/>
            <person name="Lindquist E."/>
            <person name="Daum C."/>
            <person name="Ramamoorthy G.K."/>
            <person name="Gryganskyi A."/>
            <person name="Culley D."/>
            <person name="Magnuson J.K."/>
            <person name="James T.Y."/>
            <person name="O'Malley M.A."/>
            <person name="Stajich J.E."/>
            <person name="Spatafora J.W."/>
            <person name="Visel A."/>
            <person name="Grigoriev I.V."/>
        </authorList>
    </citation>
    <scope>NUCLEOTIDE SEQUENCE [LARGE SCALE GENOMIC DNA]</scope>
    <source>
        <strain evidence="2 3">JEL800</strain>
    </source>
</reference>
<dbReference type="AlphaFoldDB" id="A0A1Y2CG47"/>
<evidence type="ECO:0000313" key="2">
    <source>
        <dbReference type="EMBL" id="ORY45285.1"/>
    </source>
</evidence>
<proteinExistence type="predicted"/>
<evidence type="ECO:0000256" key="1">
    <source>
        <dbReference type="SAM" id="SignalP"/>
    </source>
</evidence>
<keyword evidence="3" id="KW-1185">Reference proteome</keyword>
<dbReference type="Proteomes" id="UP000193642">
    <property type="component" value="Unassembled WGS sequence"/>
</dbReference>
<keyword evidence="1" id="KW-0732">Signal</keyword>
<accession>A0A1Y2CG47</accession>
<evidence type="ECO:0000313" key="3">
    <source>
        <dbReference type="Proteomes" id="UP000193642"/>
    </source>
</evidence>
<protein>
    <recommendedName>
        <fullName evidence="4">Sushi domain-containing protein</fullName>
    </recommendedName>
</protein>
<dbReference type="OrthoDB" id="10428894at2759"/>
<organism evidence="2 3">
    <name type="scientific">Rhizoclosmatium globosum</name>
    <dbReference type="NCBI Taxonomy" id="329046"/>
    <lineage>
        <taxon>Eukaryota</taxon>
        <taxon>Fungi</taxon>
        <taxon>Fungi incertae sedis</taxon>
        <taxon>Chytridiomycota</taxon>
        <taxon>Chytridiomycota incertae sedis</taxon>
        <taxon>Chytridiomycetes</taxon>
        <taxon>Chytridiales</taxon>
        <taxon>Chytriomycetaceae</taxon>
        <taxon>Rhizoclosmatium</taxon>
    </lineage>
</organism>